<sequence length="101" mass="10258">MCAAPKQGQTLPAGVDTEKETVLTGQVLDGSGNPVAGAFVRLLDGTGEFTAEVVASATGDFRFFAAPGTWTLRALSAQGNGDVQVSPEGPGVHNQDVTVAK</sequence>
<feature type="region of interest" description="Disordered" evidence="3">
    <location>
        <begin position="80"/>
        <end position="101"/>
    </location>
</feature>
<reference evidence="4 5" key="2">
    <citation type="journal article" date="2017" name="Int. J. Syst. Evol. Microbiol.">
        <title>Gordonia phthalatica sp. nov., a di-n-butyl phthalate-degrading bacterium isolated from activated sludge.</title>
        <authorList>
            <person name="Jin D."/>
            <person name="Kong X."/>
            <person name="Jia M."/>
            <person name="Yu X."/>
            <person name="Wang X."/>
            <person name="Zhuang X."/>
            <person name="Deng Y."/>
            <person name="Bai Z."/>
        </authorList>
    </citation>
    <scope>NUCLEOTIDE SEQUENCE [LARGE SCALE GENOMIC DNA]</scope>
    <source>
        <strain evidence="4 5">QH-11</strain>
    </source>
</reference>
<keyword evidence="1" id="KW-1017">Isopeptide bond</keyword>
<gene>
    <name evidence="4" type="ORF">ACH46_03560</name>
</gene>
<evidence type="ECO:0008006" key="6">
    <source>
        <dbReference type="Google" id="ProtNLM"/>
    </source>
</evidence>
<evidence type="ECO:0000313" key="4">
    <source>
        <dbReference type="EMBL" id="ALG83755.1"/>
    </source>
</evidence>
<protein>
    <recommendedName>
        <fullName evidence="6">DUF1416 domain-containing protein</fullName>
    </recommendedName>
</protein>
<organism evidence="4 5">
    <name type="scientific">Gordonia phthalatica</name>
    <dbReference type="NCBI Taxonomy" id="1136941"/>
    <lineage>
        <taxon>Bacteria</taxon>
        <taxon>Bacillati</taxon>
        <taxon>Actinomycetota</taxon>
        <taxon>Actinomycetes</taxon>
        <taxon>Mycobacteriales</taxon>
        <taxon>Gordoniaceae</taxon>
        <taxon>Gordonia</taxon>
    </lineage>
</organism>
<dbReference type="KEGG" id="goq:ACH46_03560"/>
<dbReference type="EMBL" id="CP011853">
    <property type="protein sequence ID" value="ALG83755.1"/>
    <property type="molecule type" value="Genomic_DNA"/>
</dbReference>
<evidence type="ECO:0000256" key="3">
    <source>
        <dbReference type="SAM" id="MobiDB-lite"/>
    </source>
</evidence>
<accession>A0A0N9N731</accession>
<evidence type="ECO:0000256" key="1">
    <source>
        <dbReference type="ARBA" id="ARBA00022499"/>
    </source>
</evidence>
<name>A0A0N9N731_9ACTN</name>
<dbReference type="AlphaFoldDB" id="A0A0N9N731"/>
<dbReference type="STRING" id="1136941.ACH46_03560"/>
<dbReference type="Pfam" id="PF07210">
    <property type="entry name" value="DUF1416"/>
    <property type="match status" value="1"/>
</dbReference>
<dbReference type="Gene3D" id="2.60.40.1120">
    <property type="entry name" value="Carboxypeptidase-like, regulatory domain"/>
    <property type="match status" value="1"/>
</dbReference>
<dbReference type="InterPro" id="IPR008969">
    <property type="entry name" value="CarboxyPept-like_regulatory"/>
</dbReference>
<proteinExistence type="predicted"/>
<dbReference type="SUPFAM" id="SSF49464">
    <property type="entry name" value="Carboxypeptidase regulatory domain-like"/>
    <property type="match status" value="1"/>
</dbReference>
<keyword evidence="5" id="KW-1185">Reference proteome</keyword>
<evidence type="ECO:0000256" key="2">
    <source>
        <dbReference type="ARBA" id="ARBA00022843"/>
    </source>
</evidence>
<dbReference type="Proteomes" id="UP000063789">
    <property type="component" value="Chromosome"/>
</dbReference>
<dbReference type="InterPro" id="IPR010814">
    <property type="entry name" value="DUF1416"/>
</dbReference>
<keyword evidence="2" id="KW-0832">Ubl conjugation</keyword>
<dbReference type="PATRIC" id="fig|1136941.3.peg.722"/>
<dbReference type="OrthoDB" id="3729294at2"/>
<dbReference type="RefSeq" id="WP_062391711.1">
    <property type="nucleotide sequence ID" value="NZ_CP011853.1"/>
</dbReference>
<evidence type="ECO:0000313" key="5">
    <source>
        <dbReference type="Proteomes" id="UP000063789"/>
    </source>
</evidence>
<reference evidence="5" key="1">
    <citation type="submission" date="2015-06" db="EMBL/GenBank/DDBJ databases">
        <title>Complete genome sequence and metabolic analysis of phthalate degradation pathway in Gordonia sp. QH-11.</title>
        <authorList>
            <person name="Jin D."/>
            <person name="Kong X."/>
            <person name="Bai Z."/>
        </authorList>
    </citation>
    <scope>NUCLEOTIDE SEQUENCE [LARGE SCALE GENOMIC DNA]</scope>
    <source>
        <strain evidence="5">QH-11</strain>
    </source>
</reference>